<dbReference type="PANTHER" id="PTHR35862">
    <property type="entry name" value="FELS-2 PROPHAGE PROTEIN"/>
    <property type="match status" value="1"/>
</dbReference>
<dbReference type="RefSeq" id="WP_144093011.1">
    <property type="nucleotide sequence ID" value="NZ_VMHM01000017.1"/>
</dbReference>
<dbReference type="InterPro" id="IPR052726">
    <property type="entry name" value="Phage_Baseplate_Hub"/>
</dbReference>
<dbReference type="EMBL" id="VMHM01000017">
    <property type="protein sequence ID" value="TSJ97444.1"/>
    <property type="molecule type" value="Genomic_DNA"/>
</dbReference>
<protein>
    <submittedName>
        <fullName evidence="1">Phage late control D family protein</fullName>
    </submittedName>
</protein>
<evidence type="ECO:0000313" key="2">
    <source>
        <dbReference type="Proteomes" id="UP000319483"/>
    </source>
</evidence>
<accession>A0A556S8H9</accession>
<organism evidence="1 2">
    <name type="scientific">Gilliamella apicola</name>
    <dbReference type="NCBI Taxonomy" id="1196095"/>
    <lineage>
        <taxon>Bacteria</taxon>
        <taxon>Pseudomonadati</taxon>
        <taxon>Pseudomonadota</taxon>
        <taxon>Gammaproteobacteria</taxon>
        <taxon>Orbales</taxon>
        <taxon>Orbaceae</taxon>
        <taxon>Gilliamella</taxon>
    </lineage>
</organism>
<reference evidence="1 2" key="1">
    <citation type="submission" date="2019-07" db="EMBL/GenBank/DDBJ databases">
        <title>Gilliamella genomes.</title>
        <authorList>
            <person name="Zheng H."/>
        </authorList>
    </citation>
    <scope>NUCLEOTIDE SEQUENCE [LARGE SCALE GENOMIC DNA]</scope>
    <source>
        <strain evidence="1 2">W8127</strain>
    </source>
</reference>
<dbReference type="SUPFAM" id="SSF69279">
    <property type="entry name" value="Phage tail proteins"/>
    <property type="match status" value="1"/>
</dbReference>
<evidence type="ECO:0000313" key="1">
    <source>
        <dbReference type="EMBL" id="TSJ97444.1"/>
    </source>
</evidence>
<dbReference type="AlphaFoldDB" id="A0A556S8H9"/>
<dbReference type="Pfam" id="PF05954">
    <property type="entry name" value="Phage_GPD"/>
    <property type="match status" value="1"/>
</dbReference>
<dbReference type="Proteomes" id="UP000319483">
    <property type="component" value="Unassembled WGS sequence"/>
</dbReference>
<gene>
    <name evidence="1" type="ORF">FPQ15_12140</name>
</gene>
<sequence>MASPFFKILLLDDNNKQDITKKFDNRLISMTFVDNNGFQADTITLVIDDSDQKVNLPKKGVKLEITLGWSADNKRTTMDNQKEVIFEANIKNVFTITQVTHSGTPDIITIQGTSANLSGEIISVNREESYDSITLGNLIATIAKRNNLTYRYDKEIGSKYIPHIDQTRESDSSFLTRLIDEYGGGITVKNDILIVFNKGLGITVNGKTIPPAKIKRESGNSHSYTISNRNQYAGVQTFWYNYKNPTKEPQKIIYKEQLDKSSVYYEGSKDKIKVLRNIFANKESAIEAAKSEMKKIQRGTAFFKLKLALGRPDLFTEMPVEVTGFKPEINSTQWTIAKCTHSLSKQSGFTTEVELEIKPQEQSYENILPTKKPKGRVK</sequence>
<name>A0A556S8H9_9GAMM</name>
<proteinExistence type="predicted"/>
<comment type="caution">
    <text evidence="1">The sequence shown here is derived from an EMBL/GenBank/DDBJ whole genome shotgun (WGS) entry which is preliminary data.</text>
</comment>
<dbReference type="PANTHER" id="PTHR35862:SF3">
    <property type="entry name" value="FELS-2 PROPHAGE PROTEIN"/>
    <property type="match status" value="1"/>
</dbReference>